<dbReference type="OrthoDB" id="5377392at2759"/>
<comment type="caution">
    <text evidence="3">The sequence shown here is derived from an EMBL/GenBank/DDBJ whole genome shotgun (WGS) entry which is preliminary data.</text>
</comment>
<dbReference type="Pfam" id="PF04406">
    <property type="entry name" value="TP6A_N"/>
    <property type="match status" value="1"/>
</dbReference>
<evidence type="ECO:0000313" key="3">
    <source>
        <dbReference type="EMBL" id="KAI0488595.1"/>
    </source>
</evidence>
<gene>
    <name evidence="3" type="ORF">KFK09_028434</name>
</gene>
<dbReference type="GO" id="GO:0003677">
    <property type="term" value="F:DNA binding"/>
    <property type="evidence" value="ECO:0007669"/>
    <property type="project" value="UniProtKB-UniRule"/>
</dbReference>
<feature type="active site" description="O-(5'-phospho-DNA)-tyrosine intermediate" evidence="1">
    <location>
        <position position="21"/>
    </location>
</feature>
<keyword evidence="1" id="KW-0799">Topoisomerase</keyword>
<comment type="similarity">
    <text evidence="1">Belongs to the TOP6A family.</text>
</comment>
<dbReference type="InterPro" id="IPR013049">
    <property type="entry name" value="Spo11/TopoVI_A_N"/>
</dbReference>
<keyword evidence="1" id="KW-0413">Isomerase</keyword>
<protein>
    <recommendedName>
        <fullName evidence="2">Spo11/DNA topoisomerase VI subunit A N-terminal domain-containing protein</fullName>
    </recommendedName>
</protein>
<proteinExistence type="inferred from homology"/>
<accession>A0A8T3A1J5</accession>
<dbReference type="InterPro" id="IPR036078">
    <property type="entry name" value="Spo11/TopoVI_A_sf"/>
</dbReference>
<organism evidence="3 4">
    <name type="scientific">Dendrobium nobile</name>
    <name type="common">Orchid</name>
    <dbReference type="NCBI Taxonomy" id="94219"/>
    <lineage>
        <taxon>Eukaryota</taxon>
        <taxon>Viridiplantae</taxon>
        <taxon>Streptophyta</taxon>
        <taxon>Embryophyta</taxon>
        <taxon>Tracheophyta</taxon>
        <taxon>Spermatophyta</taxon>
        <taxon>Magnoliopsida</taxon>
        <taxon>Liliopsida</taxon>
        <taxon>Asparagales</taxon>
        <taxon>Orchidaceae</taxon>
        <taxon>Epidendroideae</taxon>
        <taxon>Malaxideae</taxon>
        <taxon>Dendrobiinae</taxon>
        <taxon>Dendrobium</taxon>
    </lineage>
</organism>
<name>A0A8T3A1J5_DENNO</name>
<dbReference type="Proteomes" id="UP000829196">
    <property type="component" value="Unassembled WGS sequence"/>
</dbReference>
<keyword evidence="4" id="KW-1185">Reference proteome</keyword>
<comment type="catalytic activity">
    <reaction evidence="1">
        <text>ATP-dependent breakage, passage and rejoining of double-stranded DNA.</text>
        <dbReference type="EC" id="5.6.2.2"/>
    </reaction>
</comment>
<dbReference type="GO" id="GO:0005694">
    <property type="term" value="C:chromosome"/>
    <property type="evidence" value="ECO:0007669"/>
    <property type="project" value="InterPro"/>
</dbReference>
<dbReference type="InterPro" id="IPR036388">
    <property type="entry name" value="WH-like_DNA-bd_sf"/>
</dbReference>
<evidence type="ECO:0000259" key="2">
    <source>
        <dbReference type="Pfam" id="PF04406"/>
    </source>
</evidence>
<dbReference type="Gene3D" id="1.10.10.10">
    <property type="entry name" value="Winged helix-like DNA-binding domain superfamily/Winged helix DNA-binding domain"/>
    <property type="match status" value="1"/>
</dbReference>
<keyword evidence="1" id="KW-0238">DNA-binding</keyword>
<dbReference type="GO" id="GO:0006259">
    <property type="term" value="P:DNA metabolic process"/>
    <property type="evidence" value="ECO:0007669"/>
    <property type="project" value="InterPro"/>
</dbReference>
<reference evidence="3" key="1">
    <citation type="journal article" date="2022" name="Front. Genet.">
        <title>Chromosome-Scale Assembly of the Dendrobium nobile Genome Provides Insights Into the Molecular Mechanism of the Biosynthesis of the Medicinal Active Ingredient of Dendrobium.</title>
        <authorList>
            <person name="Xu Q."/>
            <person name="Niu S.-C."/>
            <person name="Li K.-L."/>
            <person name="Zheng P.-J."/>
            <person name="Zhang X.-J."/>
            <person name="Jia Y."/>
            <person name="Liu Y."/>
            <person name="Niu Y.-X."/>
            <person name="Yu L.-H."/>
            <person name="Chen D.-F."/>
            <person name="Zhang G.-Q."/>
        </authorList>
    </citation>
    <scope>NUCLEOTIDE SEQUENCE</scope>
    <source>
        <tissue evidence="3">Leaf</tissue>
    </source>
</reference>
<dbReference type="AlphaFoldDB" id="A0A8T3A1J5"/>
<dbReference type="EMBL" id="JAGYWB010000019">
    <property type="protein sequence ID" value="KAI0488595.1"/>
    <property type="molecule type" value="Genomic_DNA"/>
</dbReference>
<evidence type="ECO:0000256" key="1">
    <source>
        <dbReference type="PROSITE-ProRule" id="PRU01385"/>
    </source>
</evidence>
<dbReference type="PROSITE" id="PS52041">
    <property type="entry name" value="TOPO_IIB"/>
    <property type="match status" value="1"/>
</dbReference>
<feature type="domain" description="Spo11/DNA topoisomerase VI subunit A N-terminal" evidence="2">
    <location>
        <begin position="7"/>
        <end position="57"/>
    </location>
</feature>
<dbReference type="GO" id="GO:0005524">
    <property type="term" value="F:ATP binding"/>
    <property type="evidence" value="ECO:0007669"/>
    <property type="project" value="InterPro"/>
</dbReference>
<dbReference type="SUPFAM" id="SSF56726">
    <property type="entry name" value="DNA topoisomerase IV, alpha subunit"/>
    <property type="match status" value="1"/>
</dbReference>
<dbReference type="GO" id="GO:0003918">
    <property type="term" value="F:DNA topoisomerase type II (double strand cut, ATP-hydrolyzing) activity"/>
    <property type="evidence" value="ECO:0007669"/>
    <property type="project" value="UniProtKB-UniRule"/>
</dbReference>
<sequence length="83" mass="9348">MKMGFHILSQGKLVIHRELFYKLLCDSHNYISSQRKVNKAIQDVVALLLCTHNSLGIMASSRDWNLVRLAILSYGSIAMGLKS</sequence>
<evidence type="ECO:0000313" key="4">
    <source>
        <dbReference type="Proteomes" id="UP000829196"/>
    </source>
</evidence>